<comment type="caution">
    <text evidence="2">The sequence shown here is derived from an EMBL/GenBank/DDBJ whole genome shotgun (WGS) entry which is preliminary data.</text>
</comment>
<protein>
    <submittedName>
        <fullName evidence="2">Uncharacterized protein</fullName>
    </submittedName>
</protein>
<gene>
    <name evidence="2" type="ORF">G5714_002499</name>
</gene>
<evidence type="ECO:0000313" key="2">
    <source>
        <dbReference type="EMBL" id="KAF4117946.1"/>
    </source>
</evidence>
<organism evidence="2 3">
    <name type="scientific">Onychostoma macrolepis</name>
    <dbReference type="NCBI Taxonomy" id="369639"/>
    <lineage>
        <taxon>Eukaryota</taxon>
        <taxon>Metazoa</taxon>
        <taxon>Chordata</taxon>
        <taxon>Craniata</taxon>
        <taxon>Vertebrata</taxon>
        <taxon>Euteleostomi</taxon>
        <taxon>Actinopterygii</taxon>
        <taxon>Neopterygii</taxon>
        <taxon>Teleostei</taxon>
        <taxon>Ostariophysi</taxon>
        <taxon>Cypriniformes</taxon>
        <taxon>Cyprinidae</taxon>
        <taxon>Acrossocheilinae</taxon>
        <taxon>Onychostoma</taxon>
    </lineage>
</organism>
<keyword evidence="1" id="KW-0812">Transmembrane</keyword>
<keyword evidence="1" id="KW-1133">Transmembrane helix</keyword>
<sequence length="164" mass="18451">MLHPLMFVIVVFNTGMTIVEWTFLMHEIMRDMDSLVSSSGSEERLWRAVAPQRLLRSQASDATPFLEYRPPARDSFSVPPHVLYVAVGLLLVVVATYAIVGHLIDDLLHDLADWVFGLKTEAGDAERGREEDRVRLDEERAGLLPGFTEPHQHTASGLHYITSL</sequence>
<evidence type="ECO:0000313" key="3">
    <source>
        <dbReference type="Proteomes" id="UP000579812"/>
    </source>
</evidence>
<keyword evidence="1" id="KW-0472">Membrane</keyword>
<dbReference type="AlphaFoldDB" id="A0A7J6DF41"/>
<feature type="transmembrane region" description="Helical" evidence="1">
    <location>
        <begin position="6"/>
        <end position="24"/>
    </location>
</feature>
<name>A0A7J6DF41_9TELE</name>
<reference evidence="2 3" key="1">
    <citation type="submission" date="2020-04" db="EMBL/GenBank/DDBJ databases">
        <title>Chromosome-level genome assembly of a cyprinid fish Onychostoma macrolepis by integration of Nanopore Sequencing, Bionano and Hi-C technology.</title>
        <authorList>
            <person name="Wang D."/>
        </authorList>
    </citation>
    <scope>NUCLEOTIDE SEQUENCE [LARGE SCALE GENOMIC DNA]</scope>
    <source>
        <strain evidence="2">SWU-2019</strain>
        <tissue evidence="2">Muscle</tissue>
    </source>
</reference>
<evidence type="ECO:0000256" key="1">
    <source>
        <dbReference type="SAM" id="Phobius"/>
    </source>
</evidence>
<proteinExistence type="predicted"/>
<dbReference type="Proteomes" id="UP000579812">
    <property type="component" value="Unassembled WGS sequence"/>
</dbReference>
<dbReference type="EMBL" id="JAAMOB010000002">
    <property type="protein sequence ID" value="KAF4117946.1"/>
    <property type="molecule type" value="Genomic_DNA"/>
</dbReference>
<accession>A0A7J6DF41</accession>
<feature type="transmembrane region" description="Helical" evidence="1">
    <location>
        <begin position="82"/>
        <end position="104"/>
    </location>
</feature>
<keyword evidence="3" id="KW-1185">Reference proteome</keyword>